<dbReference type="PROSITE" id="PS50850">
    <property type="entry name" value="MFS"/>
    <property type="match status" value="1"/>
</dbReference>
<evidence type="ECO:0000313" key="9">
    <source>
        <dbReference type="EMBL" id="EPQ29778.1"/>
    </source>
</evidence>
<feature type="transmembrane region" description="Helical" evidence="7">
    <location>
        <begin position="165"/>
        <end position="184"/>
    </location>
</feature>
<feature type="transmembrane region" description="Helical" evidence="7">
    <location>
        <begin position="222"/>
        <end position="246"/>
    </location>
</feature>
<feature type="region of interest" description="Disordered" evidence="6">
    <location>
        <begin position="311"/>
        <end position="345"/>
    </location>
</feature>
<evidence type="ECO:0000256" key="2">
    <source>
        <dbReference type="ARBA" id="ARBA00022448"/>
    </source>
</evidence>
<evidence type="ECO:0000256" key="6">
    <source>
        <dbReference type="SAM" id="MobiDB-lite"/>
    </source>
</evidence>
<dbReference type="Pfam" id="PF07690">
    <property type="entry name" value="MFS_1"/>
    <property type="match status" value="1"/>
</dbReference>
<dbReference type="InterPro" id="IPR036259">
    <property type="entry name" value="MFS_trans_sf"/>
</dbReference>
<evidence type="ECO:0000313" key="10">
    <source>
        <dbReference type="Proteomes" id="UP000053664"/>
    </source>
</evidence>
<feature type="region of interest" description="Disordered" evidence="6">
    <location>
        <begin position="1"/>
        <end position="71"/>
    </location>
</feature>
<gene>
    <name evidence="9" type="ORF">PFL1_02451</name>
</gene>
<feature type="compositionally biased region" description="Basic and acidic residues" evidence="6">
    <location>
        <begin position="315"/>
        <end position="330"/>
    </location>
</feature>
<feature type="transmembrane region" description="Helical" evidence="7">
    <location>
        <begin position="91"/>
        <end position="112"/>
    </location>
</feature>
<dbReference type="PRINTS" id="PR01035">
    <property type="entry name" value="TCRTETA"/>
</dbReference>
<dbReference type="InterPro" id="IPR020846">
    <property type="entry name" value="MFS_dom"/>
</dbReference>
<sequence>MTNQARSRHRSQLHTKPASHDDRRSDESAPLLTNHGAANRIRDDYGAASSAPSGEDVRDDDDDADAGDGNDNAIEHEMLQRKRAQPTPLPWLQLSVLCLMRMTEPISFTVIFPFVTQMLHENLPDVAPERLGYYAGLVESTFAFVQFLTILFWCRLSDAIGRKPVLLVGLLGSFLSVNCFGLSRSFAQMVLARSILGLMNGNIAVIKSMLAEITDDSNQARAFALLPMCFAAGSVVGPTLGGWLAHPVETFPAVFGGSAFLETHPFWLPCAVAAFLNLLAILLGFLCLDETLPRKERKSILPECLRRRRRHRRSRADSSDNDDGHRDPESHPSSSSSSSSSGAKPTLRSLMTKQVSRVLGTQFCLNFLNACYAAILPLFCYETVRHGGLGWSNVDIGTFLAFNGVVGVVNQVLFFPWLERRWGSPMLVYRRVTVVFPLVFVALPLAHAVAGAYPGRGWPPVVVMACGTLVKSFANMSIVCSVILVNNTAPSRQSLGTLNGVSQMFGCLSRTIGPTVSTSLFAFSISNRRILDGQLVWICLVLFATATWYLTTLVQAPTVAAWRVREQRKRAGQDEGDGHDVGSGRK</sequence>
<feature type="compositionally biased region" description="Acidic residues" evidence="6">
    <location>
        <begin position="57"/>
        <end position="68"/>
    </location>
</feature>
<feature type="transmembrane region" description="Helical" evidence="7">
    <location>
        <begin position="535"/>
        <end position="562"/>
    </location>
</feature>
<name>A0A061HAZ0_9BASI</name>
<dbReference type="RefSeq" id="XP_007878159.1">
    <property type="nucleotide sequence ID" value="XM_007879968.1"/>
</dbReference>
<dbReference type="Proteomes" id="UP000053664">
    <property type="component" value="Unassembled WGS sequence"/>
</dbReference>
<feature type="compositionally biased region" description="Basic and acidic residues" evidence="6">
    <location>
        <begin position="18"/>
        <end position="27"/>
    </location>
</feature>
<dbReference type="InterPro" id="IPR011701">
    <property type="entry name" value="MFS"/>
</dbReference>
<keyword evidence="3 7" id="KW-0812">Transmembrane</keyword>
<proteinExistence type="predicted"/>
<feature type="transmembrane region" description="Helical" evidence="7">
    <location>
        <begin position="462"/>
        <end position="485"/>
    </location>
</feature>
<keyword evidence="5 7" id="KW-0472">Membrane</keyword>
<dbReference type="CDD" id="cd17330">
    <property type="entry name" value="MFS_SLC46_TetA_like"/>
    <property type="match status" value="1"/>
</dbReference>
<dbReference type="PANTHER" id="PTHR23504:SF15">
    <property type="entry name" value="MAJOR FACILITATOR SUPERFAMILY (MFS) PROFILE DOMAIN-CONTAINING PROTEIN"/>
    <property type="match status" value="1"/>
</dbReference>
<reference evidence="9 10" key="1">
    <citation type="journal article" date="2013" name="Plant Cell">
        <title>The transition from a phytopathogenic smut ancestor to an anamorphic biocontrol agent deciphered by comparative whole-genome analysis.</title>
        <authorList>
            <person name="Lefebvre F."/>
            <person name="Joly D.L."/>
            <person name="Labbe C."/>
            <person name="Teichmann B."/>
            <person name="Linning R."/>
            <person name="Belzile F."/>
            <person name="Bakkeren G."/>
            <person name="Belanger R.R."/>
        </authorList>
    </citation>
    <scope>NUCLEOTIDE SEQUENCE [LARGE SCALE GENOMIC DNA]</scope>
    <source>
        <strain evidence="9 10">PF-1</strain>
    </source>
</reference>
<dbReference type="GO" id="GO:0022857">
    <property type="term" value="F:transmembrane transporter activity"/>
    <property type="evidence" value="ECO:0007669"/>
    <property type="project" value="InterPro"/>
</dbReference>
<feature type="transmembrane region" description="Helical" evidence="7">
    <location>
        <begin position="358"/>
        <end position="379"/>
    </location>
</feature>
<dbReference type="GO" id="GO:0016020">
    <property type="term" value="C:membrane"/>
    <property type="evidence" value="ECO:0007669"/>
    <property type="project" value="UniProtKB-SubCell"/>
</dbReference>
<dbReference type="AlphaFoldDB" id="A0A061HAZ0"/>
<feature type="transmembrane region" description="Helical" evidence="7">
    <location>
        <begin position="132"/>
        <end position="153"/>
    </location>
</feature>
<protein>
    <recommendedName>
        <fullName evidence="8">Major facilitator superfamily (MFS) profile domain-containing protein</fullName>
    </recommendedName>
</protein>
<accession>A0A061HAZ0</accession>
<evidence type="ECO:0000256" key="1">
    <source>
        <dbReference type="ARBA" id="ARBA00004141"/>
    </source>
</evidence>
<feature type="compositionally biased region" description="Basic residues" evidence="6">
    <location>
        <begin position="1"/>
        <end position="13"/>
    </location>
</feature>
<dbReference type="OrthoDB" id="419616at2759"/>
<keyword evidence="2" id="KW-0813">Transport</keyword>
<dbReference type="HOGENOM" id="CLU_001265_54_6_1"/>
<dbReference type="EMBL" id="KE361629">
    <property type="protein sequence ID" value="EPQ29778.1"/>
    <property type="molecule type" value="Genomic_DNA"/>
</dbReference>
<keyword evidence="4 7" id="KW-1133">Transmembrane helix</keyword>
<comment type="subcellular location">
    <subcellularLocation>
        <location evidence="1">Membrane</location>
        <topology evidence="1">Multi-pass membrane protein</topology>
    </subcellularLocation>
</comment>
<feature type="transmembrane region" description="Helical" evidence="7">
    <location>
        <begin position="266"/>
        <end position="288"/>
    </location>
</feature>
<dbReference type="GeneID" id="19316571"/>
<dbReference type="PANTHER" id="PTHR23504">
    <property type="entry name" value="MAJOR FACILITATOR SUPERFAMILY DOMAIN-CONTAINING PROTEIN 10"/>
    <property type="match status" value="1"/>
</dbReference>
<dbReference type="InterPro" id="IPR001958">
    <property type="entry name" value="Tet-R_TetA/multi-R_MdtG-like"/>
</dbReference>
<dbReference type="SUPFAM" id="SSF103473">
    <property type="entry name" value="MFS general substrate transporter"/>
    <property type="match status" value="1"/>
</dbReference>
<evidence type="ECO:0000256" key="7">
    <source>
        <dbReference type="SAM" id="Phobius"/>
    </source>
</evidence>
<dbReference type="Gene3D" id="1.20.1250.20">
    <property type="entry name" value="MFS general substrate transporter like domains"/>
    <property type="match status" value="1"/>
</dbReference>
<evidence type="ECO:0000256" key="5">
    <source>
        <dbReference type="ARBA" id="ARBA00023136"/>
    </source>
</evidence>
<evidence type="ECO:0000256" key="4">
    <source>
        <dbReference type="ARBA" id="ARBA00022989"/>
    </source>
</evidence>
<evidence type="ECO:0000256" key="3">
    <source>
        <dbReference type="ARBA" id="ARBA00022692"/>
    </source>
</evidence>
<feature type="transmembrane region" description="Helical" evidence="7">
    <location>
        <begin position="190"/>
        <end position="210"/>
    </location>
</feature>
<feature type="transmembrane region" description="Helical" evidence="7">
    <location>
        <begin position="399"/>
        <end position="418"/>
    </location>
</feature>
<dbReference type="eggNOG" id="KOG2615">
    <property type="taxonomic scope" value="Eukaryota"/>
</dbReference>
<evidence type="ECO:0000259" key="8">
    <source>
        <dbReference type="PROSITE" id="PS50850"/>
    </source>
</evidence>
<dbReference type="KEGG" id="pfp:PFL1_02451"/>
<feature type="domain" description="Major facilitator superfamily (MFS) profile" evidence="8">
    <location>
        <begin position="93"/>
        <end position="559"/>
    </location>
</feature>
<organism evidence="9 10">
    <name type="scientific">Pseudozyma flocculosa PF-1</name>
    <dbReference type="NCBI Taxonomy" id="1277687"/>
    <lineage>
        <taxon>Eukaryota</taxon>
        <taxon>Fungi</taxon>
        <taxon>Dikarya</taxon>
        <taxon>Basidiomycota</taxon>
        <taxon>Ustilaginomycotina</taxon>
        <taxon>Ustilaginomycetes</taxon>
        <taxon>Ustilaginales</taxon>
        <taxon>Ustilaginaceae</taxon>
        <taxon>Pseudozyma</taxon>
    </lineage>
</organism>
<feature type="transmembrane region" description="Helical" evidence="7">
    <location>
        <begin position="430"/>
        <end position="450"/>
    </location>
</feature>